<dbReference type="OrthoDB" id="5505971at2"/>
<dbReference type="Proteomes" id="UP000007435">
    <property type="component" value="Chromosome"/>
</dbReference>
<accession>E4RVN4</accession>
<reference key="1">
    <citation type="submission" date="2010-11" db="EMBL/GenBank/DDBJ databases">
        <title>The complete genome of Leadbetterella byssophila DSM 17132.</title>
        <authorList>
            <consortium name="US DOE Joint Genome Institute (JGI-PGF)"/>
            <person name="Lucas S."/>
            <person name="Copeland A."/>
            <person name="Lapidus A."/>
            <person name="Glavina del Rio T."/>
            <person name="Dalin E."/>
            <person name="Tice H."/>
            <person name="Bruce D."/>
            <person name="Goodwin L."/>
            <person name="Pitluck S."/>
            <person name="Kyrpides N."/>
            <person name="Mavromatis K."/>
            <person name="Ivanova N."/>
            <person name="Teshima H."/>
            <person name="Brettin T."/>
            <person name="Detter J.C."/>
            <person name="Han C."/>
            <person name="Tapia R."/>
            <person name="Land M."/>
            <person name="Hauser L."/>
            <person name="Markowitz V."/>
            <person name="Cheng J.-F."/>
            <person name="Hugenholtz P."/>
            <person name="Woyke T."/>
            <person name="Wu D."/>
            <person name="Tindall B."/>
            <person name="Pomrenke H.G."/>
            <person name="Brambilla E."/>
            <person name="Klenk H.-P."/>
            <person name="Eisen J.A."/>
        </authorList>
    </citation>
    <scope>NUCLEOTIDE SEQUENCE [LARGE SCALE GENOMIC DNA]</scope>
    <source>
        <strain>DSM 17132</strain>
    </source>
</reference>
<protein>
    <recommendedName>
        <fullName evidence="3">TonB-dependent receptor plug</fullName>
    </recommendedName>
</protein>
<proteinExistence type="predicted"/>
<keyword evidence="2" id="KW-1185">Reference proteome</keyword>
<dbReference type="AlphaFoldDB" id="E4RVN4"/>
<dbReference type="HOGENOM" id="CLU_032722_0_0_10"/>
<dbReference type="InterPro" id="IPR008969">
    <property type="entry name" value="CarboxyPept-like_regulatory"/>
</dbReference>
<reference evidence="1 2" key="2">
    <citation type="journal article" date="2011" name="Stand. Genomic Sci.">
        <title>Complete genome sequence of Leadbetterella byssophila type strain (4M15).</title>
        <authorList>
            <person name="Abt B."/>
            <person name="Teshima H."/>
            <person name="Lucas S."/>
            <person name="Lapidus A."/>
            <person name="Del Rio T.G."/>
            <person name="Nolan M."/>
            <person name="Tice H."/>
            <person name="Cheng J.F."/>
            <person name="Pitluck S."/>
            <person name="Liolios K."/>
            <person name="Pagani I."/>
            <person name="Ivanova N."/>
            <person name="Mavromatis K."/>
            <person name="Pati A."/>
            <person name="Tapia R."/>
            <person name="Han C."/>
            <person name="Goodwin L."/>
            <person name="Chen A."/>
            <person name="Palaniappan K."/>
            <person name="Land M."/>
            <person name="Hauser L."/>
            <person name="Chang Y.J."/>
            <person name="Jeffries C.D."/>
            <person name="Rohde M."/>
            <person name="Goker M."/>
            <person name="Tindall B.J."/>
            <person name="Detter J.C."/>
            <person name="Woyke T."/>
            <person name="Bristow J."/>
            <person name="Eisen J.A."/>
            <person name="Markowitz V."/>
            <person name="Hugenholtz P."/>
            <person name="Klenk H.P."/>
            <person name="Kyrpides N.C."/>
        </authorList>
    </citation>
    <scope>NUCLEOTIDE SEQUENCE [LARGE SCALE GENOMIC DNA]</scope>
    <source>
        <strain evidence="2">DSM 17132 / JCM 16389 / KACC 11308 / NBRC 106382 / 4M15</strain>
    </source>
</reference>
<evidence type="ECO:0000313" key="2">
    <source>
        <dbReference type="Proteomes" id="UP000007435"/>
    </source>
</evidence>
<dbReference type="STRING" id="649349.Lbys_2256"/>
<gene>
    <name evidence="1" type="ordered locus">Lbys_2256</name>
</gene>
<dbReference type="Pfam" id="PF13715">
    <property type="entry name" value="CarbopepD_reg_2"/>
    <property type="match status" value="1"/>
</dbReference>
<dbReference type="EMBL" id="CP002305">
    <property type="protein sequence ID" value="ADQ17933.1"/>
    <property type="molecule type" value="Genomic_DNA"/>
</dbReference>
<evidence type="ECO:0000313" key="1">
    <source>
        <dbReference type="EMBL" id="ADQ17933.1"/>
    </source>
</evidence>
<sequence length="530" mass="59258">MKNWLVTFLGILLSGTLFAQKYVDRKVSLQAEREPLRTVLTELEKQGGFYFSYDSKLLKLDSIVSVRANQQTLRSVLHTLFQERFQFKESGEHLVILPTNYEKYINVTGQVLDDTGPVDFVSVYSKDLLLVTLTDESGLYRLKVKEKILPFTLTFSRLGYKDTSILVTNSHPENIRLQAKDYLLQEVRIQHNPIERSFLSRWFVSKKLRIHSRNITHFFVNTPYQLSLFPGVGTQGRMATKSINKVSLNTTGGYTSGTEGVELSGAFNITRGDVRYVQAAGLFNLVEGEMKGGQFSGAYNYVHGGIKGVQAAGIGNQSSGKGAQLSGLFNKANDLKGFQAAGFFNHSTDFAGLQMAGFMNIVSNSLEGVQVAGFYNQTKELRGVQIGMVNRAKRSSGYSIGLLNLIGNGNANFSLGTSEFLVWNASLKTGNKKLYTILTLGKEWKTEHIWPGVGLGRELTIGKQVTSLLEYVHYMSVKEEDPSYHRFQFMLTYPAHFPLQIMAGPSFTLEPDKHTWGAQAGLAWYFRKKS</sequence>
<organism evidence="1 2">
    <name type="scientific">Leadbetterella byssophila (strain DSM 17132 / JCM 16389 / KACC 11308 / NBRC 106382 / 4M15)</name>
    <dbReference type="NCBI Taxonomy" id="649349"/>
    <lineage>
        <taxon>Bacteria</taxon>
        <taxon>Pseudomonadati</taxon>
        <taxon>Bacteroidota</taxon>
        <taxon>Cytophagia</taxon>
        <taxon>Cytophagales</taxon>
        <taxon>Leadbetterellaceae</taxon>
        <taxon>Leadbetterella</taxon>
    </lineage>
</organism>
<dbReference type="SUPFAM" id="SSF49464">
    <property type="entry name" value="Carboxypeptidase regulatory domain-like"/>
    <property type="match status" value="1"/>
</dbReference>
<dbReference type="RefSeq" id="WP_013408974.1">
    <property type="nucleotide sequence ID" value="NC_014655.1"/>
</dbReference>
<dbReference type="KEGG" id="lby:Lbys_2256"/>
<name>E4RVN4_LEAB4</name>
<dbReference type="eggNOG" id="COG3078">
    <property type="taxonomic scope" value="Bacteria"/>
</dbReference>
<evidence type="ECO:0008006" key="3">
    <source>
        <dbReference type="Google" id="ProtNLM"/>
    </source>
</evidence>